<keyword evidence="5 9" id="KW-0067">ATP-binding</keyword>
<keyword evidence="7" id="KW-0206">Cytoskeleton</keyword>
<sequence>MSKESANVQVVVRLRPMNDRENTLDTLPVVTASTSDRSITVIKGSGSRQQRSQYEFDNVFGMYSTQEEVFNSTLRPVIKDVLNGFESTVFAYGQTGTGKTHTMEGSLAEEQEQGIIPRSAASIFDALKDECYVEHEVTCQYLEIYNEELCDLFVDNTKKKEQEKLTIMDSKGGVTCAGLSKQPVGSAADVLAMMEKARTQRRIGETKMNKQSSRSHCLFTLNVKAKKQYPDGVMEVNGKLHMVDLAGSECAKTATLDKADKASATRERERMNINRSLLTLGRVISCLKEQSEKKNSNVRVPYRDSKLTRVLQESLGGRCKTVIIATLSPSVSAIEESISTLNYAQSANSIVNKPVATSYLSVGGGSAAMAGGKQGSEAGGSQSLEHWHEMECRLQYMQAQVEEAQGALARKHMQQQEIVARAEAAEKKSEELTENLKETQHQLTKSFFSLKSTQNTEEKMNEVVKSLFSTLKASVCDGNTLHSALSSNIEHEKECRAQAKTFSVSATALTNTVKEQITSLNEAVTTHLISSLETHTAAAATSTTTLNSTLKLNSSIKENVSSFTTSATSVLTDDVMAVCANIQSSTEEKVNAIVKTFEDGERLLETEIDQGVKEAETKVELLSSTHTSTFATKCEVALSKDTETLKSTAATLNTIQSNLSTALDTTKEKKAAIVSELDALLLGLSETLESQTTALTTDCDEITSIVKNAVAHYEETTPHSDMGKETAALQGSTTEFEASMATKIEQQQILLEAQKKQFLQQKEEQLAAQQQFVKNVMDSMATLMADQNKKLAETTEATFNTATDTTSSVSTSITEANTAISDFTTSTSSSLDKIQEQVNVGLEVDKFVVDTMSTIEGGVKNIVGVTATLKNGVSEVSNSVQKKVEVGGEVDSAFYESTTEAGAEVEGVSSSLTGDVTSTIAGNLEEVQTAGKEAISFGVETIQETIINMNTMKDPRENVKEEVVDGASNVMSEIKTGIGGVESVATKVVTDIEAMSVSASSGLVESEELLAAEIKEIKQNLEAVESASKEIVAKIQKTGEEEVEGVEKVKEGIVQYATELVKCDEEVKDVEGRKFYDVEEAVYVTPSVEDITAAFGDGEGEIVEKGMAPVKETVSVGIATLMSIDERVQMKQKEAAAARKLEIDQENDKKGMDGKARRRSSIKPGEVGVLADVSSEKLNSPRRKSVGGEKLTLTSANSPKRGRGGRAVSPKKGGSRKTSPRPSTAGAVGGRNSSSSGGSVGTGVAGKMGGRRTARNAGVVAGSKDC</sequence>
<dbReference type="PROSITE" id="PS00411">
    <property type="entry name" value="KINESIN_MOTOR_1"/>
    <property type="match status" value="1"/>
</dbReference>
<evidence type="ECO:0000256" key="6">
    <source>
        <dbReference type="ARBA" id="ARBA00023175"/>
    </source>
</evidence>
<proteinExistence type="inferred from homology"/>
<dbReference type="Gene3D" id="3.40.850.10">
    <property type="entry name" value="Kinesin motor domain"/>
    <property type="match status" value="1"/>
</dbReference>
<dbReference type="FunFam" id="3.40.850.10:FF:000019">
    <property type="entry name" value="Kinesin-like protein KIN-5D"/>
    <property type="match status" value="1"/>
</dbReference>
<dbReference type="PANTHER" id="PTHR47970">
    <property type="entry name" value="KINESIN-LIKE PROTEIN KIF11"/>
    <property type="match status" value="1"/>
</dbReference>
<keyword evidence="4 9" id="KW-0547">Nucleotide-binding</keyword>
<evidence type="ECO:0000256" key="8">
    <source>
        <dbReference type="ARBA" id="ARBA00034704"/>
    </source>
</evidence>
<feature type="region of interest" description="Disordered" evidence="11">
    <location>
        <begin position="1142"/>
        <end position="1266"/>
    </location>
</feature>
<evidence type="ECO:0000256" key="5">
    <source>
        <dbReference type="ARBA" id="ARBA00022840"/>
    </source>
</evidence>
<feature type="domain" description="Kinesin motor" evidence="12">
    <location>
        <begin position="7"/>
        <end position="350"/>
    </location>
</feature>
<evidence type="ECO:0000256" key="11">
    <source>
        <dbReference type="SAM" id="MobiDB-lite"/>
    </source>
</evidence>
<dbReference type="Proteomes" id="UP001162640">
    <property type="component" value="Unassembled WGS sequence"/>
</dbReference>
<dbReference type="PROSITE" id="PS50067">
    <property type="entry name" value="KINESIN_MOTOR_2"/>
    <property type="match status" value="1"/>
</dbReference>
<comment type="caution">
    <text evidence="13">The sequence shown here is derived from an EMBL/GenBank/DDBJ whole genome shotgun (WGS) entry which is preliminary data.</text>
</comment>
<dbReference type="EMBL" id="BLQM01000226">
    <property type="protein sequence ID" value="GMH76856.1"/>
    <property type="molecule type" value="Genomic_DNA"/>
</dbReference>
<comment type="subcellular location">
    <subcellularLocation>
        <location evidence="1">Cytoplasm</location>
        <location evidence="1">Cytoskeleton</location>
    </subcellularLocation>
</comment>
<evidence type="ECO:0000256" key="2">
    <source>
        <dbReference type="ARBA" id="ARBA00022490"/>
    </source>
</evidence>
<feature type="binding site" evidence="9">
    <location>
        <begin position="93"/>
        <end position="100"/>
    </location>
    <ligand>
        <name>ATP</name>
        <dbReference type="ChEBI" id="CHEBI:30616"/>
    </ligand>
</feature>
<feature type="coiled-coil region" evidence="10">
    <location>
        <begin position="415"/>
        <end position="442"/>
    </location>
</feature>
<dbReference type="InterPro" id="IPR036961">
    <property type="entry name" value="Kinesin_motor_dom_sf"/>
</dbReference>
<keyword evidence="3" id="KW-0493">Microtubule</keyword>
<dbReference type="SUPFAM" id="SSF52540">
    <property type="entry name" value="P-loop containing nucleoside triphosphate hydrolases"/>
    <property type="match status" value="1"/>
</dbReference>
<dbReference type="InterPro" id="IPR019821">
    <property type="entry name" value="Kinesin_motor_CS"/>
</dbReference>
<dbReference type="InterPro" id="IPR027417">
    <property type="entry name" value="P-loop_NTPase"/>
</dbReference>
<evidence type="ECO:0000259" key="12">
    <source>
        <dbReference type="PROSITE" id="PS50067"/>
    </source>
</evidence>
<evidence type="ECO:0000256" key="9">
    <source>
        <dbReference type="PROSITE-ProRule" id="PRU00283"/>
    </source>
</evidence>
<dbReference type="GO" id="GO:0008574">
    <property type="term" value="F:plus-end-directed microtubule motor activity"/>
    <property type="evidence" value="ECO:0007669"/>
    <property type="project" value="TreeGrafter"/>
</dbReference>
<dbReference type="GO" id="GO:0007018">
    <property type="term" value="P:microtubule-based movement"/>
    <property type="evidence" value="ECO:0007669"/>
    <property type="project" value="InterPro"/>
</dbReference>
<dbReference type="SMART" id="SM00129">
    <property type="entry name" value="KISc"/>
    <property type="match status" value="1"/>
</dbReference>
<reference evidence="14" key="1">
    <citation type="journal article" date="2023" name="Commun. Biol.">
        <title>Genome analysis of Parmales, the sister group of diatoms, reveals the evolutionary specialization of diatoms from phago-mixotrophs to photoautotrophs.</title>
        <authorList>
            <person name="Ban H."/>
            <person name="Sato S."/>
            <person name="Yoshikawa S."/>
            <person name="Yamada K."/>
            <person name="Nakamura Y."/>
            <person name="Ichinomiya M."/>
            <person name="Sato N."/>
            <person name="Blanc-Mathieu R."/>
            <person name="Endo H."/>
            <person name="Kuwata A."/>
            <person name="Ogata H."/>
        </authorList>
    </citation>
    <scope>NUCLEOTIDE SEQUENCE [LARGE SCALE GENOMIC DNA]</scope>
</reference>
<dbReference type="CDD" id="cd00106">
    <property type="entry name" value="KISc"/>
    <property type="match status" value="1"/>
</dbReference>
<feature type="coiled-coil region" evidence="10">
    <location>
        <begin position="1007"/>
        <end position="1034"/>
    </location>
</feature>
<gene>
    <name evidence="13" type="ORF">TL16_g07216</name>
</gene>
<dbReference type="AlphaFoldDB" id="A0A9W7ASN1"/>
<name>A0A9W7ASN1_9STRA</name>
<organism evidence="13 14">
    <name type="scientific">Triparma laevis f. inornata</name>
    <dbReference type="NCBI Taxonomy" id="1714386"/>
    <lineage>
        <taxon>Eukaryota</taxon>
        <taxon>Sar</taxon>
        <taxon>Stramenopiles</taxon>
        <taxon>Ochrophyta</taxon>
        <taxon>Bolidophyceae</taxon>
        <taxon>Parmales</taxon>
        <taxon>Triparmaceae</taxon>
        <taxon>Triparma</taxon>
    </lineage>
</organism>
<keyword evidence="10" id="KW-0175">Coiled coil</keyword>
<protein>
    <recommendedName>
        <fullName evidence="12">Kinesin motor domain-containing protein</fullName>
    </recommendedName>
</protein>
<keyword evidence="2" id="KW-0963">Cytoplasm</keyword>
<dbReference type="GO" id="GO:0008017">
    <property type="term" value="F:microtubule binding"/>
    <property type="evidence" value="ECO:0007669"/>
    <property type="project" value="InterPro"/>
</dbReference>
<comment type="similarity">
    <text evidence="8">Belongs to the TRAFAC class myosin-kinesin ATPase superfamily. Kinesin family. KIN-5/BimC subfamily.</text>
</comment>
<evidence type="ECO:0000313" key="14">
    <source>
        <dbReference type="Proteomes" id="UP001162640"/>
    </source>
</evidence>
<evidence type="ECO:0000256" key="10">
    <source>
        <dbReference type="SAM" id="Coils"/>
    </source>
</evidence>
<evidence type="ECO:0000256" key="4">
    <source>
        <dbReference type="ARBA" id="ARBA00022741"/>
    </source>
</evidence>
<dbReference type="GO" id="GO:0072686">
    <property type="term" value="C:mitotic spindle"/>
    <property type="evidence" value="ECO:0007669"/>
    <property type="project" value="TreeGrafter"/>
</dbReference>
<feature type="compositionally biased region" description="Gly residues" evidence="11">
    <location>
        <begin position="1238"/>
        <end position="1248"/>
    </location>
</feature>
<dbReference type="GO" id="GO:0051231">
    <property type="term" value="P:spindle elongation"/>
    <property type="evidence" value="ECO:0007669"/>
    <property type="project" value="TreeGrafter"/>
</dbReference>
<dbReference type="InterPro" id="IPR047149">
    <property type="entry name" value="KIF11-like"/>
</dbReference>
<dbReference type="InterPro" id="IPR001752">
    <property type="entry name" value="Kinesin_motor_dom"/>
</dbReference>
<evidence type="ECO:0000256" key="3">
    <source>
        <dbReference type="ARBA" id="ARBA00022701"/>
    </source>
</evidence>
<dbReference type="GO" id="GO:0005876">
    <property type="term" value="C:spindle microtubule"/>
    <property type="evidence" value="ECO:0007669"/>
    <property type="project" value="TreeGrafter"/>
</dbReference>
<evidence type="ECO:0000256" key="1">
    <source>
        <dbReference type="ARBA" id="ARBA00004245"/>
    </source>
</evidence>
<accession>A0A9W7ASN1</accession>
<evidence type="ECO:0000313" key="13">
    <source>
        <dbReference type="EMBL" id="GMH76856.1"/>
    </source>
</evidence>
<dbReference type="GO" id="GO:0005524">
    <property type="term" value="F:ATP binding"/>
    <property type="evidence" value="ECO:0007669"/>
    <property type="project" value="UniProtKB-UniRule"/>
</dbReference>
<dbReference type="PANTHER" id="PTHR47970:SF12">
    <property type="entry name" value="KINESIN FAMILY MEMBER 11"/>
    <property type="match status" value="1"/>
</dbReference>
<feature type="compositionally biased region" description="Basic and acidic residues" evidence="11">
    <location>
        <begin position="1142"/>
        <end position="1155"/>
    </location>
</feature>
<dbReference type="Pfam" id="PF00225">
    <property type="entry name" value="Kinesin"/>
    <property type="match status" value="1"/>
</dbReference>
<keyword evidence="6 9" id="KW-0505">Motor protein</keyword>
<evidence type="ECO:0000256" key="7">
    <source>
        <dbReference type="ARBA" id="ARBA00023212"/>
    </source>
</evidence>
<dbReference type="PRINTS" id="PR00380">
    <property type="entry name" value="KINESINHEAVY"/>
</dbReference>
<dbReference type="GO" id="GO:0090307">
    <property type="term" value="P:mitotic spindle assembly"/>
    <property type="evidence" value="ECO:0007669"/>
    <property type="project" value="TreeGrafter"/>
</dbReference>